<evidence type="ECO:0000313" key="2">
    <source>
        <dbReference type="EMBL" id="KAJ9590677.1"/>
    </source>
</evidence>
<sequence>TFFQAQLVNRTLSSVLSGLNRMPGPPDPVANNDSKLADVQNKEFAHTMTR</sequence>
<reference evidence="2" key="1">
    <citation type="journal article" date="2023" name="IScience">
        <title>Live-bearing cockroach genome reveals convergent evolutionary mechanisms linked to viviparity in insects and beyond.</title>
        <authorList>
            <person name="Fouks B."/>
            <person name="Harrison M.C."/>
            <person name="Mikhailova A.A."/>
            <person name="Marchal E."/>
            <person name="English S."/>
            <person name="Carruthers M."/>
            <person name="Jennings E.C."/>
            <person name="Chiamaka E.L."/>
            <person name="Frigard R.A."/>
            <person name="Pippel M."/>
            <person name="Attardo G.M."/>
            <person name="Benoit J.B."/>
            <person name="Bornberg-Bauer E."/>
            <person name="Tobe S.S."/>
        </authorList>
    </citation>
    <scope>NUCLEOTIDE SEQUENCE</scope>
    <source>
        <strain evidence="2">Stay&amp;Tobe</strain>
    </source>
</reference>
<evidence type="ECO:0000313" key="3">
    <source>
        <dbReference type="Proteomes" id="UP001233999"/>
    </source>
</evidence>
<name>A0AAD8A1K0_DIPPU</name>
<feature type="non-terminal residue" evidence="2">
    <location>
        <position position="50"/>
    </location>
</feature>
<gene>
    <name evidence="2" type="ORF">L9F63_016305</name>
</gene>
<comment type="caution">
    <text evidence="2">The sequence shown here is derived from an EMBL/GenBank/DDBJ whole genome shotgun (WGS) entry which is preliminary data.</text>
</comment>
<feature type="non-terminal residue" evidence="2">
    <location>
        <position position="1"/>
    </location>
</feature>
<dbReference type="EMBL" id="JASPKZ010004197">
    <property type="protein sequence ID" value="KAJ9590677.1"/>
    <property type="molecule type" value="Genomic_DNA"/>
</dbReference>
<dbReference type="Proteomes" id="UP001233999">
    <property type="component" value="Unassembled WGS sequence"/>
</dbReference>
<organism evidence="2 3">
    <name type="scientific">Diploptera punctata</name>
    <name type="common">Pacific beetle cockroach</name>
    <dbReference type="NCBI Taxonomy" id="6984"/>
    <lineage>
        <taxon>Eukaryota</taxon>
        <taxon>Metazoa</taxon>
        <taxon>Ecdysozoa</taxon>
        <taxon>Arthropoda</taxon>
        <taxon>Hexapoda</taxon>
        <taxon>Insecta</taxon>
        <taxon>Pterygota</taxon>
        <taxon>Neoptera</taxon>
        <taxon>Polyneoptera</taxon>
        <taxon>Dictyoptera</taxon>
        <taxon>Blattodea</taxon>
        <taxon>Blaberoidea</taxon>
        <taxon>Blaberidae</taxon>
        <taxon>Diplopterinae</taxon>
        <taxon>Diploptera</taxon>
    </lineage>
</organism>
<keyword evidence="3" id="KW-1185">Reference proteome</keyword>
<feature type="region of interest" description="Disordered" evidence="1">
    <location>
        <begin position="19"/>
        <end position="38"/>
    </location>
</feature>
<evidence type="ECO:0000256" key="1">
    <source>
        <dbReference type="SAM" id="MobiDB-lite"/>
    </source>
</evidence>
<reference evidence="2" key="2">
    <citation type="submission" date="2023-05" db="EMBL/GenBank/DDBJ databases">
        <authorList>
            <person name="Fouks B."/>
        </authorList>
    </citation>
    <scope>NUCLEOTIDE SEQUENCE</scope>
    <source>
        <strain evidence="2">Stay&amp;Tobe</strain>
        <tissue evidence="2">Testes</tissue>
    </source>
</reference>
<accession>A0AAD8A1K0</accession>
<proteinExistence type="predicted"/>
<protein>
    <submittedName>
        <fullName evidence="2">Uncharacterized protein</fullName>
    </submittedName>
</protein>
<dbReference type="AlphaFoldDB" id="A0AAD8A1K0"/>